<feature type="coiled-coil region" evidence="1">
    <location>
        <begin position="99"/>
        <end position="126"/>
    </location>
</feature>
<dbReference type="Proteomes" id="UP000479710">
    <property type="component" value="Unassembled WGS sequence"/>
</dbReference>
<proteinExistence type="predicted"/>
<accession>A0A6G1BY86</accession>
<dbReference type="AlphaFoldDB" id="A0A6G1BY86"/>
<evidence type="ECO:0000313" key="2">
    <source>
        <dbReference type="EMBL" id="KAF0892866.1"/>
    </source>
</evidence>
<organism evidence="2 3">
    <name type="scientific">Oryza meyeriana var. granulata</name>
    <dbReference type="NCBI Taxonomy" id="110450"/>
    <lineage>
        <taxon>Eukaryota</taxon>
        <taxon>Viridiplantae</taxon>
        <taxon>Streptophyta</taxon>
        <taxon>Embryophyta</taxon>
        <taxon>Tracheophyta</taxon>
        <taxon>Spermatophyta</taxon>
        <taxon>Magnoliopsida</taxon>
        <taxon>Liliopsida</taxon>
        <taxon>Poales</taxon>
        <taxon>Poaceae</taxon>
        <taxon>BOP clade</taxon>
        <taxon>Oryzoideae</taxon>
        <taxon>Oryzeae</taxon>
        <taxon>Oryzinae</taxon>
        <taxon>Oryza</taxon>
        <taxon>Oryza meyeriana</taxon>
    </lineage>
</organism>
<evidence type="ECO:0000256" key="1">
    <source>
        <dbReference type="SAM" id="Coils"/>
    </source>
</evidence>
<reference evidence="2 3" key="1">
    <citation type="submission" date="2019-11" db="EMBL/GenBank/DDBJ databases">
        <title>Whole genome sequence of Oryza granulata.</title>
        <authorList>
            <person name="Li W."/>
        </authorList>
    </citation>
    <scope>NUCLEOTIDE SEQUENCE [LARGE SCALE GENOMIC DNA]</scope>
    <source>
        <strain evidence="3">cv. Menghai</strain>
        <tissue evidence="2">Leaf</tissue>
    </source>
</reference>
<evidence type="ECO:0000313" key="3">
    <source>
        <dbReference type="Proteomes" id="UP000479710"/>
    </source>
</evidence>
<gene>
    <name evidence="2" type="ORF">E2562_018649</name>
</gene>
<protein>
    <submittedName>
        <fullName evidence="2">Uncharacterized protein</fullName>
    </submittedName>
</protein>
<dbReference type="EMBL" id="SPHZ02000011">
    <property type="protein sequence ID" value="KAF0892866.1"/>
    <property type="molecule type" value="Genomic_DNA"/>
</dbReference>
<name>A0A6G1BY86_9ORYZ</name>
<keyword evidence="1" id="KW-0175">Coiled coil</keyword>
<dbReference type="PANTHER" id="PTHR44947">
    <property type="entry name" value="OS05G0501001 PROTEIN"/>
    <property type="match status" value="1"/>
</dbReference>
<comment type="caution">
    <text evidence="2">The sequence shown here is derived from an EMBL/GenBank/DDBJ whole genome shotgun (WGS) entry which is preliminary data.</text>
</comment>
<dbReference type="OrthoDB" id="687597at2759"/>
<sequence length="177" mass="20383">MSDDQLMDKTLKMYEARHGKPFTLVHWWRTLKNQPKWCAYVAQLAEKEKNKSMPIDIADDSGGECLIGRDAAKAQHNGKSKAEEVMDCIVLLGENVNKKVAVQQECKQEREKVTKAQLEITRLQLKTAKEHKEAWVLEVYNSLLRQDTSQMTKDMKANREKILAKMEHKLLGGDEEE</sequence>
<dbReference type="PANTHER" id="PTHR44947:SF1">
    <property type="entry name" value="OS11G0303800 PROTEIN"/>
    <property type="match status" value="1"/>
</dbReference>
<keyword evidence="3" id="KW-1185">Reference proteome</keyword>